<dbReference type="InterPro" id="IPR003445">
    <property type="entry name" value="Cat_transpt"/>
</dbReference>
<evidence type="ECO:0000256" key="4">
    <source>
        <dbReference type="ARBA" id="ARBA00022475"/>
    </source>
</evidence>
<comment type="similarity">
    <text evidence="2">Belongs to the TrkH potassium transport family.</text>
</comment>
<dbReference type="GO" id="GO:0005886">
    <property type="term" value="C:plasma membrane"/>
    <property type="evidence" value="ECO:0007669"/>
    <property type="project" value="UniProtKB-SubCell"/>
</dbReference>
<dbReference type="Pfam" id="PF02386">
    <property type="entry name" value="TrkH"/>
    <property type="match status" value="1"/>
</dbReference>
<feature type="transmembrane region" description="Helical" evidence="9">
    <location>
        <begin position="274"/>
        <end position="298"/>
    </location>
</feature>
<keyword evidence="6 9" id="KW-1133">Transmembrane helix</keyword>
<dbReference type="GO" id="GO:0008324">
    <property type="term" value="F:monoatomic cation transmembrane transporter activity"/>
    <property type="evidence" value="ECO:0007669"/>
    <property type="project" value="InterPro"/>
</dbReference>
<dbReference type="RefSeq" id="WP_100303737.1">
    <property type="nucleotide sequence ID" value="NZ_PGET01000001.1"/>
</dbReference>
<evidence type="ECO:0000256" key="6">
    <source>
        <dbReference type="ARBA" id="ARBA00022989"/>
    </source>
</evidence>
<evidence type="ECO:0000256" key="5">
    <source>
        <dbReference type="ARBA" id="ARBA00022692"/>
    </source>
</evidence>
<comment type="caution">
    <text evidence="10">The sequence shown here is derived from an EMBL/GenBank/DDBJ whole genome shotgun (WGS) entry which is preliminary data.</text>
</comment>
<keyword evidence="5 9" id="KW-0812">Transmembrane</keyword>
<feature type="transmembrane region" description="Helical" evidence="9">
    <location>
        <begin position="12"/>
        <end position="32"/>
    </location>
</feature>
<proteinExistence type="inferred from homology"/>
<evidence type="ECO:0000313" key="10">
    <source>
        <dbReference type="EMBL" id="PJJ27055.1"/>
    </source>
</evidence>
<dbReference type="Proteomes" id="UP000231092">
    <property type="component" value="Unassembled WGS sequence"/>
</dbReference>
<organism evidence="10 11">
    <name type="scientific">[Clostridium] celerecrescens 18A</name>
    <dbReference type="NCBI Taxonomy" id="1286362"/>
    <lineage>
        <taxon>Bacteria</taxon>
        <taxon>Bacillati</taxon>
        <taxon>Bacillota</taxon>
        <taxon>Clostridia</taxon>
        <taxon>Lachnospirales</taxon>
        <taxon>Lachnospiraceae</taxon>
        <taxon>Lacrimispora</taxon>
    </lineage>
</organism>
<evidence type="ECO:0000256" key="1">
    <source>
        <dbReference type="ARBA" id="ARBA00004651"/>
    </source>
</evidence>
<feature type="transmembrane region" description="Helical" evidence="9">
    <location>
        <begin position="184"/>
        <end position="202"/>
    </location>
</feature>
<keyword evidence="3" id="KW-0813">Transport</keyword>
<dbReference type="EMBL" id="PGET01000001">
    <property type="protein sequence ID" value="PJJ27055.1"/>
    <property type="molecule type" value="Genomic_DNA"/>
</dbReference>
<dbReference type="PANTHER" id="PTHR32024">
    <property type="entry name" value="TRK SYSTEM POTASSIUM UPTAKE PROTEIN TRKG-RELATED"/>
    <property type="match status" value="1"/>
</dbReference>
<protein>
    <submittedName>
        <fullName evidence="10">Trk system potassium uptake protein TrkH</fullName>
    </submittedName>
</protein>
<dbReference type="OrthoDB" id="9810952at2"/>
<gene>
    <name evidence="10" type="ORF">H171_0503</name>
</gene>
<evidence type="ECO:0000256" key="9">
    <source>
        <dbReference type="SAM" id="Phobius"/>
    </source>
</evidence>
<keyword evidence="8 9" id="KW-0472">Membrane</keyword>
<name>A0A2M8Z0T5_9FIRM</name>
<evidence type="ECO:0000256" key="2">
    <source>
        <dbReference type="ARBA" id="ARBA00009137"/>
    </source>
</evidence>
<feature type="transmembrane region" description="Helical" evidence="9">
    <location>
        <begin position="38"/>
        <end position="59"/>
    </location>
</feature>
<feature type="transmembrane region" description="Helical" evidence="9">
    <location>
        <begin position="235"/>
        <end position="258"/>
    </location>
</feature>
<reference evidence="10 11" key="1">
    <citation type="submission" date="2017-11" db="EMBL/GenBank/DDBJ databases">
        <title>Understudied soil microbes with underappreciated capabilities: Untangling the Clostridium saccharolyticum group.</title>
        <authorList>
            <person name="Leschine S."/>
        </authorList>
    </citation>
    <scope>NUCLEOTIDE SEQUENCE [LARGE SCALE GENOMIC DNA]</scope>
    <source>
        <strain evidence="10 11">18A</strain>
    </source>
</reference>
<dbReference type="GO" id="GO:0030001">
    <property type="term" value="P:metal ion transport"/>
    <property type="evidence" value="ECO:0007669"/>
    <property type="project" value="UniProtKB-ARBA"/>
</dbReference>
<evidence type="ECO:0000256" key="3">
    <source>
        <dbReference type="ARBA" id="ARBA00022448"/>
    </source>
</evidence>
<feature type="transmembrane region" description="Helical" evidence="9">
    <location>
        <begin position="463"/>
        <end position="483"/>
    </location>
</feature>
<feature type="transmembrane region" description="Helical" evidence="9">
    <location>
        <begin position="329"/>
        <end position="351"/>
    </location>
</feature>
<evidence type="ECO:0000256" key="7">
    <source>
        <dbReference type="ARBA" id="ARBA00023065"/>
    </source>
</evidence>
<accession>A0A2M8Z0T5</accession>
<keyword evidence="7" id="KW-0406">Ion transport</keyword>
<sequence length="491" mass="52870">MNRTFSDCSSCGRLMLLVGVLVAAPLTVLPFYPGDIIYMLSFLIPAAGSMILGAILCLFGKQDGDGGLEWRSSIQRSSLTVLFAWFWGIFVGAVPFVISRQLTILQALFESVSGWTTTGLSVMDVTVTPKIFLFHRSFMQFCGGLGFVMMMVMFVSGKQSMNLFTAEGHPDKLMPNLKKTAQTVFAMYSCLLIAGTAAYRIAGMELFDAIMHTMCALSTGGFSTRLNSIGEYNSFSIEIITIFLMLTGTTNFAALLLLAKRKWRQFIGVSEVRFMFLLLLIFVPLTAISLSHGLGISFAQGLRKSSFDIVSALSTTGYSTMSYTSWPPAAIGILILMMIIGGGMGSTAGGLKLSRVYIMLRLAALDIRKRLSPTRNVEAPVYGKAQGKTPIDSSLAADTTGFAVCYMGLFITGSLLTTVTAGCGLTEGMFEFASALGTVGLSIGLTGPSTGAGTLIVEMFGMVLGRLEIFLVIIGFYSGINILRQGFNRKL</sequence>
<feature type="transmembrane region" description="Helical" evidence="9">
    <location>
        <begin position="138"/>
        <end position="155"/>
    </location>
</feature>
<comment type="subcellular location">
    <subcellularLocation>
        <location evidence="1">Cell membrane</location>
        <topology evidence="1">Multi-pass membrane protein</topology>
    </subcellularLocation>
</comment>
<feature type="transmembrane region" description="Helical" evidence="9">
    <location>
        <begin position="435"/>
        <end position="457"/>
    </location>
</feature>
<evidence type="ECO:0000313" key="11">
    <source>
        <dbReference type="Proteomes" id="UP000231092"/>
    </source>
</evidence>
<dbReference type="PANTHER" id="PTHR32024:SF2">
    <property type="entry name" value="TRK SYSTEM POTASSIUM UPTAKE PROTEIN TRKG-RELATED"/>
    <property type="match status" value="1"/>
</dbReference>
<evidence type="ECO:0000256" key="8">
    <source>
        <dbReference type="ARBA" id="ARBA00023136"/>
    </source>
</evidence>
<dbReference type="AlphaFoldDB" id="A0A2M8Z0T5"/>
<feature type="transmembrane region" description="Helical" evidence="9">
    <location>
        <begin position="79"/>
        <end position="98"/>
    </location>
</feature>
<keyword evidence="4" id="KW-1003">Cell membrane</keyword>